<dbReference type="EMBL" id="HBUE01090489">
    <property type="protein sequence ID" value="CAG6481330.1"/>
    <property type="molecule type" value="Transcribed_RNA"/>
</dbReference>
<accession>A0A8D8BX52</accession>
<dbReference type="EMBL" id="HBUE01278382">
    <property type="protein sequence ID" value="CAG6567651.1"/>
    <property type="molecule type" value="Transcribed_RNA"/>
</dbReference>
<dbReference type="EMBL" id="HBUE01172921">
    <property type="protein sequence ID" value="CAG6516152.1"/>
    <property type="molecule type" value="Transcribed_RNA"/>
</dbReference>
<proteinExistence type="predicted"/>
<dbReference type="AlphaFoldDB" id="A0A8D8BX52"/>
<evidence type="ECO:0000313" key="2">
    <source>
        <dbReference type="EMBL" id="CAG6481330.1"/>
    </source>
</evidence>
<name>A0A8D8BX52_CULPI</name>
<protein>
    <submittedName>
        <fullName evidence="2">(northern house mosquito) hypothetical protein</fullName>
    </submittedName>
</protein>
<feature type="compositionally biased region" description="Polar residues" evidence="1">
    <location>
        <begin position="38"/>
        <end position="47"/>
    </location>
</feature>
<sequence>MSLRHLQGSKLRVRNGRTLLHVAVARARHLQVLVQMSRTTDSDSAGQSDLVPGKVPRGAIPHDGMLRQQLLQRADCLPERNVVDVGTVLRYGFQCYRIT</sequence>
<evidence type="ECO:0000256" key="1">
    <source>
        <dbReference type="SAM" id="MobiDB-lite"/>
    </source>
</evidence>
<organism evidence="2">
    <name type="scientific">Culex pipiens</name>
    <name type="common">House mosquito</name>
    <dbReference type="NCBI Taxonomy" id="7175"/>
    <lineage>
        <taxon>Eukaryota</taxon>
        <taxon>Metazoa</taxon>
        <taxon>Ecdysozoa</taxon>
        <taxon>Arthropoda</taxon>
        <taxon>Hexapoda</taxon>
        <taxon>Insecta</taxon>
        <taxon>Pterygota</taxon>
        <taxon>Neoptera</taxon>
        <taxon>Endopterygota</taxon>
        <taxon>Diptera</taxon>
        <taxon>Nematocera</taxon>
        <taxon>Culicoidea</taxon>
        <taxon>Culicidae</taxon>
        <taxon>Culicinae</taxon>
        <taxon>Culicini</taxon>
        <taxon>Culex</taxon>
        <taxon>Culex</taxon>
    </lineage>
</organism>
<feature type="region of interest" description="Disordered" evidence="1">
    <location>
        <begin position="38"/>
        <end position="58"/>
    </location>
</feature>
<reference evidence="2" key="1">
    <citation type="submission" date="2021-05" db="EMBL/GenBank/DDBJ databases">
        <authorList>
            <person name="Alioto T."/>
            <person name="Alioto T."/>
            <person name="Gomez Garrido J."/>
        </authorList>
    </citation>
    <scope>NUCLEOTIDE SEQUENCE</scope>
</reference>